<gene>
    <name evidence="2" type="ORF">JCM9152_2869</name>
</gene>
<comment type="caution">
    <text evidence="2">The sequence shown here is derived from an EMBL/GenBank/DDBJ whole genome shotgun (WGS) entry which is preliminary data.</text>
</comment>
<dbReference type="STRING" id="1236971.JCM9152_2869"/>
<dbReference type="EMBL" id="BAUU01000019">
    <property type="protein sequence ID" value="GAE31402.1"/>
    <property type="molecule type" value="Genomic_DNA"/>
</dbReference>
<reference evidence="2" key="1">
    <citation type="journal article" date="2014" name="Genome Announc.">
        <title>Draft Genome Sequences of Three Alkaliphilic Bacillus Strains, Bacillus wakoensis JCM 9140T, Bacillus akibai JCM 9157T, and Bacillus hemicellulosilyticus JCM 9152T.</title>
        <authorList>
            <person name="Yuki M."/>
            <person name="Oshima K."/>
            <person name="Suda W."/>
            <person name="Oshida Y."/>
            <person name="Kitamura K."/>
            <person name="Iida T."/>
            <person name="Hattori M."/>
            <person name="Ohkuma M."/>
        </authorList>
    </citation>
    <scope>NUCLEOTIDE SEQUENCE [LARGE SCALE GENOMIC DNA]</scope>
    <source>
        <strain evidence="2">JCM 9152</strain>
    </source>
</reference>
<evidence type="ECO:0000313" key="3">
    <source>
        <dbReference type="Proteomes" id="UP000018895"/>
    </source>
</evidence>
<dbReference type="Pfam" id="PF07883">
    <property type="entry name" value="Cupin_2"/>
    <property type="match status" value="1"/>
</dbReference>
<dbReference type="Gene3D" id="2.60.120.10">
    <property type="entry name" value="Jelly Rolls"/>
    <property type="match status" value="1"/>
</dbReference>
<accession>W4QHN2</accession>
<dbReference type="SUPFAM" id="SSF51182">
    <property type="entry name" value="RmlC-like cupins"/>
    <property type="match status" value="1"/>
</dbReference>
<dbReference type="InterPro" id="IPR013096">
    <property type="entry name" value="Cupin_2"/>
</dbReference>
<keyword evidence="3" id="KW-1185">Reference proteome</keyword>
<dbReference type="Proteomes" id="UP000018895">
    <property type="component" value="Unassembled WGS sequence"/>
</dbReference>
<evidence type="ECO:0000259" key="1">
    <source>
        <dbReference type="Pfam" id="PF07883"/>
    </source>
</evidence>
<organism evidence="2 3">
    <name type="scientific">Halalkalibacter hemicellulosilyticusJCM 9152</name>
    <dbReference type="NCBI Taxonomy" id="1236971"/>
    <lineage>
        <taxon>Bacteria</taxon>
        <taxon>Bacillati</taxon>
        <taxon>Bacillota</taxon>
        <taxon>Bacilli</taxon>
        <taxon>Bacillales</taxon>
        <taxon>Bacillaceae</taxon>
        <taxon>Halalkalibacter</taxon>
    </lineage>
</organism>
<dbReference type="InterPro" id="IPR011051">
    <property type="entry name" value="RmlC_Cupin_sf"/>
</dbReference>
<feature type="domain" description="Cupin type-2" evidence="1">
    <location>
        <begin position="28"/>
        <end position="92"/>
    </location>
</feature>
<proteinExistence type="predicted"/>
<name>W4QHN2_9BACI</name>
<sequence>MRLQEKKLPSLNLARKSGGKYEYIEVFLPPKGAGPPLHYHRKFEETFETVDGELKILLANEEKILPPSESFTVKKEEHHAFLNASDKHPVTFRVKLTPANNFETSMRIIYGLAADGEIDEKKGTLKNPMHTALALDMQDTRLVHVPKFIQKFMLDRLAKKAKRKGIDQQLIKKYVK</sequence>
<dbReference type="InterPro" id="IPR014710">
    <property type="entry name" value="RmlC-like_jellyroll"/>
</dbReference>
<protein>
    <recommendedName>
        <fullName evidence="1">Cupin type-2 domain-containing protein</fullName>
    </recommendedName>
</protein>
<evidence type="ECO:0000313" key="2">
    <source>
        <dbReference type="EMBL" id="GAE31402.1"/>
    </source>
</evidence>
<dbReference type="AlphaFoldDB" id="W4QHN2"/>